<dbReference type="Proteomes" id="UP001497512">
    <property type="component" value="Chromosome 1"/>
</dbReference>
<name>A0ABP0TC01_9BRYO</name>
<dbReference type="Gene3D" id="3.40.50.720">
    <property type="entry name" value="NAD(P)-binding Rossmann-like Domain"/>
    <property type="match status" value="1"/>
</dbReference>
<evidence type="ECO:0000256" key="2">
    <source>
        <dbReference type="ARBA" id="ARBA00023027"/>
    </source>
</evidence>
<dbReference type="EMBL" id="OZ019893">
    <property type="protein sequence ID" value="CAK9192069.1"/>
    <property type="molecule type" value="Genomic_DNA"/>
</dbReference>
<keyword evidence="4" id="KW-1185">Reference proteome</keyword>
<keyword evidence="2" id="KW-0520">NAD</keyword>
<accession>A0ABP0TC01</accession>
<dbReference type="InterPro" id="IPR036291">
    <property type="entry name" value="NAD(P)-bd_dom_sf"/>
</dbReference>
<comment type="similarity">
    <text evidence="1">Belongs to the NAD(P)-dependent epimerase/dehydratase family.</text>
</comment>
<dbReference type="SUPFAM" id="SSF51735">
    <property type="entry name" value="NAD(P)-binding Rossmann-fold domains"/>
    <property type="match status" value="1"/>
</dbReference>
<sequence>MAFCATGMRPVSTNLSGIGSSRPLSLPSSRNFFDSFPLTRVCLKSASRFASLQQQQLTCWKLRDVTAVDASAVSGSYRAAQGNETSSTAANDLLVVGAGMLGSLIGTNWLQQKQHERCKVVGQTNTCNRHEELRTLGIVPVTRNQQDGDEKFPFVVFSAPPSGSEDYVAEIRAAAQRWNGEGSLLFTSSSAVYDVSDNSVCDEISPLVAKGRSPRTDLLLNAEEEVLKVGGNVRGAHTFWLSKGAVDARPDHILNLIHYEDAAALCVAILRKQTRSQVFMGCDNTPVSRQDIMDAVAHSGKFEGRVFQSFTRTDGPLGKKMNNDVTRSLVDWQPKYNSFAAFLGI</sequence>
<evidence type="ECO:0000256" key="1">
    <source>
        <dbReference type="ARBA" id="ARBA00007637"/>
    </source>
</evidence>
<evidence type="ECO:0000313" key="3">
    <source>
        <dbReference type="EMBL" id="CAK9192069.1"/>
    </source>
</evidence>
<protein>
    <submittedName>
        <fullName evidence="3">Uncharacterized protein</fullName>
    </submittedName>
</protein>
<evidence type="ECO:0000313" key="4">
    <source>
        <dbReference type="Proteomes" id="UP001497512"/>
    </source>
</evidence>
<dbReference type="PANTHER" id="PTHR43574">
    <property type="entry name" value="EPIMERASE-RELATED"/>
    <property type="match status" value="1"/>
</dbReference>
<gene>
    <name evidence="3" type="ORF">CSSPTR1EN2_LOCUS1706</name>
</gene>
<organism evidence="3 4">
    <name type="scientific">Sphagnum troendelagicum</name>
    <dbReference type="NCBI Taxonomy" id="128251"/>
    <lineage>
        <taxon>Eukaryota</taxon>
        <taxon>Viridiplantae</taxon>
        <taxon>Streptophyta</taxon>
        <taxon>Embryophyta</taxon>
        <taxon>Bryophyta</taxon>
        <taxon>Sphagnophytina</taxon>
        <taxon>Sphagnopsida</taxon>
        <taxon>Sphagnales</taxon>
        <taxon>Sphagnaceae</taxon>
        <taxon>Sphagnum</taxon>
    </lineage>
</organism>
<proteinExistence type="inferred from homology"/>
<reference evidence="3 4" key="1">
    <citation type="submission" date="2024-02" db="EMBL/GenBank/DDBJ databases">
        <authorList>
            <consortium name="ELIXIR-Norway"/>
            <consortium name="Elixir Norway"/>
        </authorList>
    </citation>
    <scope>NUCLEOTIDE SEQUENCE [LARGE SCALE GENOMIC DNA]</scope>
</reference>